<evidence type="ECO:0000259" key="2">
    <source>
        <dbReference type="PROSITE" id="PS51371"/>
    </source>
</evidence>
<name>W6JV58_9MICO</name>
<dbReference type="InterPro" id="IPR000644">
    <property type="entry name" value="CBS_dom"/>
</dbReference>
<accession>W6JV58</accession>
<dbReference type="Pfam" id="PF00571">
    <property type="entry name" value="CBS"/>
    <property type="match status" value="2"/>
</dbReference>
<dbReference type="STRING" id="1193182.BN11_1640003"/>
<dbReference type="AlphaFoldDB" id="W6JV58"/>
<dbReference type="PROSITE" id="PS51371">
    <property type="entry name" value="CBS"/>
    <property type="match status" value="1"/>
</dbReference>
<comment type="caution">
    <text evidence="3">The sequence shown here is derived from an EMBL/GenBank/DDBJ whole genome shotgun (WGS) entry which is preliminary data.</text>
</comment>
<dbReference type="SUPFAM" id="SSF54631">
    <property type="entry name" value="CBS-domain pair"/>
    <property type="match status" value="1"/>
</dbReference>
<feature type="domain" description="CBS" evidence="2">
    <location>
        <begin position="97"/>
        <end position="155"/>
    </location>
</feature>
<dbReference type="Proteomes" id="UP000035763">
    <property type="component" value="Unassembled WGS sequence"/>
</dbReference>
<gene>
    <name evidence="3" type="ORF">BN11_1640003</name>
</gene>
<dbReference type="RefSeq" id="WP_048697732.1">
    <property type="nucleotide sequence ID" value="NZ_HG764815.1"/>
</dbReference>
<dbReference type="OrthoDB" id="3535009at2"/>
<protein>
    <submittedName>
        <fullName evidence="3">CBS domain-containing protein (Modular protein)</fullName>
    </submittedName>
</protein>
<reference evidence="3 4" key="1">
    <citation type="journal article" date="2013" name="ISME J.">
        <title>A metabolic model for members of the genus Tetrasphaera involved in enhanced biological phosphorus removal.</title>
        <authorList>
            <person name="Kristiansen R."/>
            <person name="Nguyen H.T.T."/>
            <person name="Saunders A.M."/>
            <person name="Nielsen J.L."/>
            <person name="Wimmer R."/>
            <person name="Le V.Q."/>
            <person name="McIlroy S.J."/>
            <person name="Petrovski S."/>
            <person name="Seviour R.J."/>
            <person name="Calteau A."/>
            <person name="Nielsen K.L."/>
            <person name="Nielsen P.H."/>
        </authorList>
    </citation>
    <scope>NUCLEOTIDE SEQUENCE [LARGE SCALE GENOMIC DNA]</scope>
    <source>
        <strain evidence="3 4">Ben110</strain>
    </source>
</reference>
<dbReference type="EMBL" id="CAJA01000073">
    <property type="protein sequence ID" value="CCH72415.1"/>
    <property type="molecule type" value="Genomic_DNA"/>
</dbReference>
<proteinExistence type="predicted"/>
<keyword evidence="1" id="KW-0129">CBS domain</keyword>
<dbReference type="CDD" id="cd17788">
    <property type="entry name" value="CBS_pair_bac"/>
    <property type="match status" value="1"/>
</dbReference>
<keyword evidence="4" id="KW-1185">Reference proteome</keyword>
<evidence type="ECO:0000256" key="1">
    <source>
        <dbReference type="PROSITE-ProRule" id="PRU00703"/>
    </source>
</evidence>
<dbReference type="Gene3D" id="3.10.580.10">
    <property type="entry name" value="CBS-domain"/>
    <property type="match status" value="1"/>
</dbReference>
<sequence length="191" mass="20398">MRAIDLAEQVPTVHKETTGAEAARIVAEFRLNGLVVADDSGVPIAVIPGSQLLSVVLPQYVRDDPHLAHAYDEQAADDLCAKLTTVTIGDLIDAKRLTPAQLPRVEPDATVVEIVSAMSELHYPLIVVADQARFHGVVTMSRVLAAIAQAAGQDSDLIRRRLDKDIIDRGRSGYLSEAGGDTARGAGEDAR</sequence>
<evidence type="ECO:0000313" key="4">
    <source>
        <dbReference type="Proteomes" id="UP000035763"/>
    </source>
</evidence>
<evidence type="ECO:0000313" key="3">
    <source>
        <dbReference type="EMBL" id="CCH72415.1"/>
    </source>
</evidence>
<dbReference type="InterPro" id="IPR046342">
    <property type="entry name" value="CBS_dom_sf"/>
</dbReference>
<dbReference type="SMART" id="SM00116">
    <property type="entry name" value="CBS"/>
    <property type="match status" value="2"/>
</dbReference>
<organism evidence="3 4">
    <name type="scientific">Nostocoides australiense Ben110</name>
    <dbReference type="NCBI Taxonomy" id="1193182"/>
    <lineage>
        <taxon>Bacteria</taxon>
        <taxon>Bacillati</taxon>
        <taxon>Actinomycetota</taxon>
        <taxon>Actinomycetes</taxon>
        <taxon>Micrococcales</taxon>
        <taxon>Intrasporangiaceae</taxon>
        <taxon>Nostocoides</taxon>
    </lineage>
</organism>